<gene>
    <name evidence="1" type="ORF">FHD67_01530</name>
</gene>
<dbReference type="Proteomes" id="UP000304880">
    <property type="component" value="Unassembled WGS sequence"/>
</dbReference>
<proteinExistence type="predicted"/>
<protein>
    <submittedName>
        <fullName evidence="1">Uncharacterized protein</fullName>
    </submittedName>
</protein>
<dbReference type="AlphaFoldDB" id="A0A5C4RBI3"/>
<dbReference type="RefSeq" id="WP_139597599.1">
    <property type="nucleotide sequence ID" value="NZ_VDDC01000002.1"/>
</dbReference>
<evidence type="ECO:0000313" key="2">
    <source>
        <dbReference type="Proteomes" id="UP000304880"/>
    </source>
</evidence>
<organism evidence="1 2">
    <name type="scientific">Paracoccus haeundaensis</name>
    <dbReference type="NCBI Taxonomy" id="225362"/>
    <lineage>
        <taxon>Bacteria</taxon>
        <taxon>Pseudomonadati</taxon>
        <taxon>Pseudomonadota</taxon>
        <taxon>Alphaproteobacteria</taxon>
        <taxon>Rhodobacterales</taxon>
        <taxon>Paracoccaceae</taxon>
        <taxon>Paracoccus</taxon>
    </lineage>
</organism>
<dbReference type="EMBL" id="VDDC01000002">
    <property type="protein sequence ID" value="TNH41097.1"/>
    <property type="molecule type" value="Genomic_DNA"/>
</dbReference>
<sequence length="118" mass="12295">MTYSHADGSGTPTFGAFNHAGPTVEWRMAQVGGRPVPVAAIQRLHLANGNGGRSTQILVVSKVGQPADRAPCMMGYVSDHDGAAANRRARRIADGAATHDCAHDCPVVEPSAAQVPPR</sequence>
<comment type="caution">
    <text evidence="1">The sequence shown here is derived from an EMBL/GenBank/DDBJ whole genome shotgun (WGS) entry which is preliminary data.</text>
</comment>
<evidence type="ECO:0000313" key="1">
    <source>
        <dbReference type="EMBL" id="TNH41097.1"/>
    </source>
</evidence>
<name>A0A5C4RBI3_9RHOB</name>
<reference evidence="1 2" key="1">
    <citation type="submission" date="2019-06" db="EMBL/GenBank/DDBJ databases">
        <authorList>
            <person name="Li J."/>
        </authorList>
    </citation>
    <scope>NUCLEOTIDE SEQUENCE [LARGE SCALE GENOMIC DNA]</scope>
    <source>
        <strain evidence="1 2">CGMCC 1.8012</strain>
    </source>
</reference>
<accession>A0A5C4RBI3</accession>
<keyword evidence="2" id="KW-1185">Reference proteome</keyword>